<evidence type="ECO:0000256" key="3">
    <source>
        <dbReference type="ARBA" id="ARBA00023237"/>
    </source>
</evidence>
<keyword evidence="3" id="KW-0998">Cell outer membrane</keyword>
<dbReference type="Gene3D" id="2.60.40.1120">
    <property type="entry name" value="Carboxypeptidase-like, regulatory domain"/>
    <property type="match status" value="1"/>
</dbReference>
<evidence type="ECO:0000313" key="4">
    <source>
        <dbReference type="EMBL" id="HIR63204.1"/>
    </source>
</evidence>
<dbReference type="EMBL" id="DVHI01000082">
    <property type="protein sequence ID" value="HIR63204.1"/>
    <property type="molecule type" value="Genomic_DNA"/>
</dbReference>
<dbReference type="Proteomes" id="UP000886744">
    <property type="component" value="Unassembled WGS sequence"/>
</dbReference>
<accession>A0A9D1J7I8</accession>
<organism evidence="4 5">
    <name type="scientific">Candidatus Coprenecus avistercoris</name>
    <dbReference type="NCBI Taxonomy" id="2840730"/>
    <lineage>
        <taxon>Bacteria</taxon>
        <taxon>Pseudomonadati</taxon>
        <taxon>Bacteroidota</taxon>
        <taxon>Bacteroidia</taxon>
        <taxon>Bacteroidales</taxon>
        <taxon>Rikenellaceae</taxon>
        <taxon>Rikenellaceae incertae sedis</taxon>
        <taxon>Candidatus Coprenecus</taxon>
    </lineage>
</organism>
<proteinExistence type="predicted"/>
<dbReference type="InterPro" id="IPR008969">
    <property type="entry name" value="CarboxyPept-like_regulatory"/>
</dbReference>
<dbReference type="Gene3D" id="2.40.170.20">
    <property type="entry name" value="TonB-dependent receptor, beta-barrel domain"/>
    <property type="match status" value="1"/>
</dbReference>
<keyword evidence="4" id="KW-0675">Receptor</keyword>
<evidence type="ECO:0000256" key="1">
    <source>
        <dbReference type="ARBA" id="ARBA00004442"/>
    </source>
</evidence>
<reference evidence="4" key="2">
    <citation type="journal article" date="2021" name="PeerJ">
        <title>Extensive microbial diversity within the chicken gut microbiome revealed by metagenomics and culture.</title>
        <authorList>
            <person name="Gilroy R."/>
            <person name="Ravi A."/>
            <person name="Getino M."/>
            <person name="Pursley I."/>
            <person name="Horton D.L."/>
            <person name="Alikhan N.F."/>
            <person name="Baker D."/>
            <person name="Gharbi K."/>
            <person name="Hall N."/>
            <person name="Watson M."/>
            <person name="Adriaenssens E.M."/>
            <person name="Foster-Nyarko E."/>
            <person name="Jarju S."/>
            <person name="Secka A."/>
            <person name="Antonio M."/>
            <person name="Oren A."/>
            <person name="Chaudhuri R.R."/>
            <person name="La Ragione R."/>
            <person name="Hildebrand F."/>
            <person name="Pallen M.J."/>
        </authorList>
    </citation>
    <scope>NUCLEOTIDE SEQUENCE</scope>
    <source>
        <strain evidence="4">ChiHjej13B12-12457</strain>
    </source>
</reference>
<name>A0A9D1J7I8_9BACT</name>
<sequence length="1015" mass="113495">MGKVWWTGKCGDRRLSWRCSICSPSEGVRKTQENARLRKVERVWWTEKCGDRRLSWRCSICSPSEGVRKTQENARLRKVEQKVDWKEDQKVNQEVGWRVLRRTDRRTGWKQCRRAAGIRVRAAAVVGMLLLCAVSFDYQSRAEELPANGYARQQWAAGDDERRISGVVVEAGKGTPVAGAVVLYVPAGQEGTEYALTDVQGRFELQVSGMPAAGDSVRVSMLGYATVTLALVPDGNSVTDWQNIQVELQPQALNIREVVVRAPKVNLFGDTVEYNVQSFVEQQDKSISDVLKRMPGVEVREGGDIYYNGESIGNLYVEGMDLLGGRYSLLTRNLSAQDVKKVEIIEKHQPVKALKGITSGEKPAINLVLQDHARGKWVGSAALSGGVTSDPQALWDGNLFLMRVGRKWNSVNNIKTNNTGEDLSGELSGLSIYDRSGGGGEDGFISVGTSEAPLDADRVRFNTSALANTSNTWKLRDDWKFNASASYVFDRLESSNSSETTYYFEDGERTIEESEEAMTRQHNVQARVEAEANRDEYFFRNVLRAEGEFQDALQTMTGQYPNTQTARLPYITVSDDLRYIHRKGGRSLTLMSQNDFTQYDQRLTVLRDGSGNGSADSVQRQRVGILDFNTDTYVSTDFRVSRGLTIGLRGGLDASVRRLDSRLEGVGGSGAFGNFRNDLTAAYIRPYVTPSLEYDSKSWEARLSVPVSWARYWGLDTDHFIYRASGSVKYMPGPRLSLTVSGSASNSALDIHYFYSGYILRNYRYLTAGSLNTAQDESYSVTGRINFKDPVNMFYIDGTVNRSWNILQTSSTQDFLGDYIVTGTEYAPSRGESWYASLSSSIGIYGINGKVGVTLSYMDFSTTSILQDGVRTPYLSQTISLRPTFNGRLTRWMSLSYELGYSHYILSLPGTGTSESKDNFSHTLSLNLSPHRSLDLKLSAEHYYTMLTADQAKNTVLLDASVAWRLKGEVELSLTARNLLNQRTYAYSIFNALQQFSCEYRIRPLNILAGVYFSF</sequence>
<comment type="caution">
    <text evidence="4">The sequence shown here is derived from an EMBL/GenBank/DDBJ whole genome shotgun (WGS) entry which is preliminary data.</text>
</comment>
<dbReference type="SUPFAM" id="SSF49464">
    <property type="entry name" value="Carboxypeptidase regulatory domain-like"/>
    <property type="match status" value="1"/>
</dbReference>
<gene>
    <name evidence="4" type="ORF">IAC94_06760</name>
</gene>
<dbReference type="InterPro" id="IPR036942">
    <property type="entry name" value="Beta-barrel_TonB_sf"/>
</dbReference>
<dbReference type="GO" id="GO:0009279">
    <property type="term" value="C:cell outer membrane"/>
    <property type="evidence" value="ECO:0007669"/>
    <property type="project" value="UniProtKB-SubCell"/>
</dbReference>
<reference evidence="4" key="1">
    <citation type="submission" date="2020-10" db="EMBL/GenBank/DDBJ databases">
        <authorList>
            <person name="Gilroy R."/>
        </authorList>
    </citation>
    <scope>NUCLEOTIDE SEQUENCE</scope>
    <source>
        <strain evidence="4">ChiHjej13B12-12457</strain>
    </source>
</reference>
<comment type="subcellular location">
    <subcellularLocation>
        <location evidence="1">Cell outer membrane</location>
    </subcellularLocation>
</comment>
<evidence type="ECO:0000313" key="5">
    <source>
        <dbReference type="Proteomes" id="UP000886744"/>
    </source>
</evidence>
<evidence type="ECO:0000256" key="2">
    <source>
        <dbReference type="ARBA" id="ARBA00023136"/>
    </source>
</evidence>
<dbReference type="AlphaFoldDB" id="A0A9D1J7I8"/>
<dbReference type="Pfam" id="PF13620">
    <property type="entry name" value="CarboxypepD_reg"/>
    <property type="match status" value="1"/>
</dbReference>
<dbReference type="SUPFAM" id="SSF56935">
    <property type="entry name" value="Porins"/>
    <property type="match status" value="1"/>
</dbReference>
<keyword evidence="2" id="KW-0472">Membrane</keyword>
<protein>
    <submittedName>
        <fullName evidence="4">TonB-dependent receptor</fullName>
    </submittedName>
</protein>